<protein>
    <recommendedName>
        <fullName evidence="4">ATP-binding protein</fullName>
    </recommendedName>
</protein>
<comment type="caution">
    <text evidence="2">The sequence shown here is derived from an EMBL/GenBank/DDBJ whole genome shotgun (WGS) entry which is preliminary data.</text>
</comment>
<dbReference type="EMBL" id="WBMO01000001">
    <property type="protein sequence ID" value="MDV2476199.1"/>
    <property type="molecule type" value="Genomic_DNA"/>
</dbReference>
<dbReference type="Proteomes" id="UP001275440">
    <property type="component" value="Unassembled WGS sequence"/>
</dbReference>
<keyword evidence="3" id="KW-1185">Reference proteome</keyword>
<evidence type="ECO:0000313" key="3">
    <source>
        <dbReference type="Proteomes" id="UP001275440"/>
    </source>
</evidence>
<proteinExistence type="predicted"/>
<accession>A0ABU3WQC1</accession>
<name>A0ABU3WQC1_9NOCA</name>
<evidence type="ECO:0000313" key="2">
    <source>
        <dbReference type="EMBL" id="MDV2476199.1"/>
    </source>
</evidence>
<organism evidence="2 3">
    <name type="scientific">Rhodococcus zopfii</name>
    <dbReference type="NCBI Taxonomy" id="43772"/>
    <lineage>
        <taxon>Bacteria</taxon>
        <taxon>Bacillati</taxon>
        <taxon>Actinomycetota</taxon>
        <taxon>Actinomycetes</taxon>
        <taxon>Mycobacteriales</taxon>
        <taxon>Nocardiaceae</taxon>
        <taxon>Rhodococcus</taxon>
    </lineage>
</organism>
<reference evidence="2 3" key="1">
    <citation type="submission" date="2019-10" db="EMBL/GenBank/DDBJ databases">
        <title>Draft Genome Assembly of Rhodococcus zopfii DSM44189.</title>
        <authorList>
            <person name="Sutton J.M."/>
            <person name="Akob D.M."/>
            <person name="Bushman T.J."/>
        </authorList>
    </citation>
    <scope>NUCLEOTIDE SEQUENCE [LARGE SCALE GENOMIC DNA]</scope>
    <source>
        <strain evidence="2 3">DSM 44189</strain>
    </source>
</reference>
<feature type="region of interest" description="Disordered" evidence="1">
    <location>
        <begin position="480"/>
        <end position="502"/>
    </location>
</feature>
<feature type="compositionally biased region" description="Gly residues" evidence="1">
    <location>
        <begin position="483"/>
        <end position="493"/>
    </location>
</feature>
<sequence>MSEIRWWSQLFPPEGGQTAEGIKRQLGRPGLAEYAVLVREAVQNSWDARRDDREGPVEFRIELRRLGTHAVAWRRELGTERDVSGDRGILAGLHSNSWILIISDRETNGLGGSIRSDEPHDAGTSADFVQFIRNVGEPRDKHLGGGTYGFGKGIFYRISQAGAILVDTLNAEGNEHSRRLMGAALGGVETTADGRRLTGRHWWGEINDGIPDPLMGARAESIAEKLGLPGFVDGRTGTDVTVILPNLELDEIGRDPKLLAGRLRAYLYWYLWPKMGSLCRRQEIRFSLSVDGEELEFPPLDEIPVLSDFAKSLDNVHSLAGTNFMMPTHTKVFGRLGHLSIEYTMPALFTGDNRVWTTINEVAPINPPYRHIVRMRQTELVVDYFEGEPMPTSDIGYVGSFVTSETVDDFFAQAEPPTHDAWHSGTLSGPAKGIVQGAKRFLSDQCRDHVQARTGAKSKAVQGLGRLSNSLGALVQGAAGTRPVGGGKPGAGSNGASSAGAGTSRSRVKVVKYSHLVVEGDTPYIELVVEVPNGIAEGASLIATASVVLAGGRSERPEDAPVGSADTEVLYWYFDGDPADRVAGAWLGGDDLRPGTWTVRARALDDVSVRLALSQEKEDG</sequence>
<gene>
    <name evidence="2" type="ORF">F8M49_14130</name>
</gene>
<evidence type="ECO:0000256" key="1">
    <source>
        <dbReference type="SAM" id="MobiDB-lite"/>
    </source>
</evidence>
<evidence type="ECO:0008006" key="4">
    <source>
        <dbReference type="Google" id="ProtNLM"/>
    </source>
</evidence>